<evidence type="ECO:0000313" key="2">
    <source>
        <dbReference type="EMBL" id="AVJ28203.1"/>
    </source>
</evidence>
<evidence type="ECO:0000313" key="3">
    <source>
        <dbReference type="Proteomes" id="UP000239477"/>
    </source>
</evidence>
<keyword evidence="1" id="KW-0472">Membrane</keyword>
<reference evidence="2 3" key="1">
    <citation type="submission" date="2017-09" db="EMBL/GenBank/DDBJ databases">
        <title>Genomic, metabolic, and phenotypic characteristics of bacterial isolates from the natural microbiome of the model nematode Caenorhabditis elegans.</title>
        <authorList>
            <person name="Zimmermann J."/>
            <person name="Obeng N."/>
            <person name="Yang W."/>
            <person name="Obeng O."/>
            <person name="Kissoyan K."/>
            <person name="Pees B."/>
            <person name="Dirksen P."/>
            <person name="Hoppner M."/>
            <person name="Franke A."/>
            <person name="Rosenstiel P."/>
            <person name="Leippe M."/>
            <person name="Dierking K."/>
            <person name="Kaleta C."/>
            <person name="Schulenburg H."/>
        </authorList>
    </citation>
    <scope>NUCLEOTIDE SEQUENCE [LARGE SCALE GENOMIC DNA]</scope>
    <source>
        <strain evidence="2 3">MYb73</strain>
    </source>
</reference>
<dbReference type="PIRSF" id="PIRSF029505">
    <property type="entry name" value="UCP029505"/>
    <property type="match status" value="1"/>
</dbReference>
<dbReference type="RefSeq" id="WP_105239009.1">
    <property type="nucleotide sequence ID" value="NZ_CP023270.1"/>
</dbReference>
<organism evidence="2 3">
    <name type="scientific">Achromobacter spanius</name>
    <dbReference type="NCBI Taxonomy" id="217203"/>
    <lineage>
        <taxon>Bacteria</taxon>
        <taxon>Pseudomonadati</taxon>
        <taxon>Pseudomonadota</taxon>
        <taxon>Betaproteobacteria</taxon>
        <taxon>Burkholderiales</taxon>
        <taxon>Alcaligenaceae</taxon>
        <taxon>Achromobacter</taxon>
    </lineage>
</organism>
<dbReference type="AlphaFoldDB" id="A0A2S0I881"/>
<keyword evidence="1" id="KW-1133">Transmembrane helix</keyword>
<evidence type="ECO:0000256" key="1">
    <source>
        <dbReference type="SAM" id="Phobius"/>
    </source>
</evidence>
<name>A0A2S0I881_9BURK</name>
<sequence length="179" mass="19572">MSKTATLDAAAAKPSFWRRWRFHLSALLLILPIIYVPKYFDNLALSRGLMGLGQRPAGDVQVGPWKLQFAEWKVEPPQSDPAGMVKTFTMAQCAGCSDQIRAVYVRVGKPRSLRAAGSIFFGSPHRAFATVPIPPRTAPDAELWVTAEGWDGSVHQAAWPLDSASPATVAWLKKQGASR</sequence>
<accession>A0A2S0I881</accession>
<proteinExistence type="predicted"/>
<keyword evidence="1" id="KW-0812">Transmembrane</keyword>
<dbReference type="Proteomes" id="UP000239477">
    <property type="component" value="Chromosome"/>
</dbReference>
<dbReference type="OrthoDB" id="5366025at2"/>
<keyword evidence="3" id="KW-1185">Reference proteome</keyword>
<protein>
    <submittedName>
        <fullName evidence="2">Thiamine pyrophosphate-binding protein</fullName>
    </submittedName>
</protein>
<dbReference type="EMBL" id="CP023270">
    <property type="protein sequence ID" value="AVJ28203.1"/>
    <property type="molecule type" value="Genomic_DNA"/>
</dbReference>
<gene>
    <name evidence="2" type="ORF">CLM73_14385</name>
</gene>
<feature type="transmembrane region" description="Helical" evidence="1">
    <location>
        <begin position="20"/>
        <end position="40"/>
    </location>
</feature>
<dbReference type="InterPro" id="IPR016922">
    <property type="entry name" value="UCP029505"/>
</dbReference>